<gene>
    <name evidence="3" type="ORF">SAMN05518683_12248</name>
</gene>
<proteinExistence type="predicted"/>
<feature type="domain" description="DUF6398" evidence="2">
    <location>
        <begin position="18"/>
        <end position="122"/>
    </location>
</feature>
<keyword evidence="4" id="KW-1185">Reference proteome</keyword>
<feature type="coiled-coil region" evidence="1">
    <location>
        <begin position="5"/>
        <end position="52"/>
    </location>
</feature>
<dbReference type="InterPro" id="IPR045651">
    <property type="entry name" value="DUF6398"/>
</dbReference>
<keyword evidence="1" id="KW-0175">Coiled coil</keyword>
<dbReference type="RefSeq" id="WP_093338817.1">
    <property type="nucleotide sequence ID" value="NZ_FOXD01000022.1"/>
</dbReference>
<dbReference type="Proteomes" id="UP000198892">
    <property type="component" value="Unassembled WGS sequence"/>
</dbReference>
<evidence type="ECO:0000256" key="1">
    <source>
        <dbReference type="SAM" id="Coils"/>
    </source>
</evidence>
<protein>
    <submittedName>
        <fullName evidence="3">Calcium binding</fullName>
    </submittedName>
</protein>
<dbReference type="Pfam" id="PF11535">
    <property type="entry name" value="Calci_bind_CcbP"/>
    <property type="match status" value="1"/>
</dbReference>
<evidence type="ECO:0000313" key="3">
    <source>
        <dbReference type="EMBL" id="SFQ23094.1"/>
    </source>
</evidence>
<reference evidence="4" key="1">
    <citation type="submission" date="2016-10" db="EMBL/GenBank/DDBJ databases">
        <authorList>
            <person name="Varghese N."/>
            <person name="Submissions S."/>
        </authorList>
    </citation>
    <scope>NUCLEOTIDE SEQUENCE [LARGE SCALE GENOMIC DNA]</scope>
    <source>
        <strain evidence="4">S7</strain>
    </source>
</reference>
<dbReference type="Pfam" id="PF19935">
    <property type="entry name" value="DUF6398"/>
    <property type="match status" value="1"/>
</dbReference>
<dbReference type="InterPro" id="IPR020994">
    <property type="entry name" value="Uncharacterised_Ca-bd_CcbP"/>
</dbReference>
<organism evidence="3 4">
    <name type="scientific">Salibacterium halotolerans</name>
    <dbReference type="NCBI Taxonomy" id="1884432"/>
    <lineage>
        <taxon>Bacteria</taxon>
        <taxon>Bacillati</taxon>
        <taxon>Bacillota</taxon>
        <taxon>Bacilli</taxon>
        <taxon>Bacillales</taxon>
        <taxon>Bacillaceae</taxon>
    </lineage>
</organism>
<evidence type="ECO:0000259" key="2">
    <source>
        <dbReference type="Pfam" id="PF19935"/>
    </source>
</evidence>
<accession>A0A1I5WTM3</accession>
<dbReference type="AlphaFoldDB" id="A0A1I5WTM3"/>
<dbReference type="STRING" id="1884432.SAMN05518683_12248"/>
<evidence type="ECO:0000313" key="4">
    <source>
        <dbReference type="Proteomes" id="UP000198892"/>
    </source>
</evidence>
<dbReference type="OrthoDB" id="6399948at2"/>
<dbReference type="EMBL" id="FOXD01000022">
    <property type="protein sequence ID" value="SFQ23094.1"/>
    <property type="molecule type" value="Genomic_DNA"/>
</dbReference>
<name>A0A1I5WTM3_9BACI</name>
<sequence length="288" mass="33754">MAEYKERVKERVKEKKTELMRLTKDFSQAYLNEEYDEIIEKLINKMARKREVPFVAGKIEIWAAAVIHALGTINFLFDKQSQPYATVDDINTFFNTKQSTTGQKSKNIRDMFKMSYFDNEFATASIQDNNPFDTWTMINDFFAPRDPVKEEEQDEPVMIDEMEVVAAQIIAGKELNIEKLYMKNDLIEMLGVTYERQQLFYNYLFQHMSFPFPAVYEEEVGPLQLAGTEVTCVELDQKMKVDESYGILVECRDGMKKTILPLADIIVDKNNENSKFIELYSEWLWVYS</sequence>